<dbReference type="NCBIfam" id="NF008359">
    <property type="entry name" value="PRK11148.1"/>
    <property type="match status" value="1"/>
</dbReference>
<dbReference type="SUPFAM" id="SSF56300">
    <property type="entry name" value="Metallo-dependent phosphatases"/>
    <property type="match status" value="1"/>
</dbReference>
<reference evidence="6 7" key="1">
    <citation type="submission" date="2020-07" db="EMBL/GenBank/DDBJ databases">
        <title>Diversity of carbapenemase encoding genes among Pseudomonas putida group clinical isolates in a tertiary Brazilian hospital.</title>
        <authorList>
            <person name="Alberto-Lei F."/>
            <person name="Nodari C.S."/>
            <person name="Streling A.P."/>
            <person name="Paulino J.T."/>
            <person name="Bessa-Neto F.O."/>
            <person name="Cayo R."/>
            <person name="Gales A.C."/>
        </authorList>
    </citation>
    <scope>NUCLEOTIDE SEQUENCE [LARGE SCALE GENOMIC DNA]</scope>
    <source>
        <strain evidence="6 7">12464</strain>
    </source>
</reference>
<gene>
    <name evidence="6" type="primary">cpdA</name>
    <name evidence="6" type="ORF">H4C47_00305</name>
</gene>
<dbReference type="PANTHER" id="PTHR42988:SF2">
    <property type="entry name" value="CYCLIC NUCLEOTIDE PHOSPHODIESTERASE CBUA0032-RELATED"/>
    <property type="match status" value="1"/>
</dbReference>
<dbReference type="GO" id="GO:0046872">
    <property type="term" value="F:metal ion binding"/>
    <property type="evidence" value="ECO:0007669"/>
    <property type="project" value="UniProtKB-KW"/>
</dbReference>
<evidence type="ECO:0000256" key="3">
    <source>
        <dbReference type="ARBA" id="ARBA00023004"/>
    </source>
</evidence>
<proteinExistence type="inferred from homology"/>
<dbReference type="Pfam" id="PF00149">
    <property type="entry name" value="Metallophos"/>
    <property type="match status" value="1"/>
</dbReference>
<dbReference type="PANTHER" id="PTHR42988">
    <property type="entry name" value="PHOSPHOHYDROLASE"/>
    <property type="match status" value="1"/>
</dbReference>
<dbReference type="EMBL" id="JACGDG010000001">
    <property type="protein sequence ID" value="MBA6114168.1"/>
    <property type="molecule type" value="Genomic_DNA"/>
</dbReference>
<organism evidence="6 7">
    <name type="scientific">Pseudomonas putida</name>
    <name type="common">Arthrobacter siderocapsulatus</name>
    <dbReference type="NCBI Taxonomy" id="303"/>
    <lineage>
        <taxon>Bacteria</taxon>
        <taxon>Pseudomonadati</taxon>
        <taxon>Pseudomonadota</taxon>
        <taxon>Gammaproteobacteria</taxon>
        <taxon>Pseudomonadales</taxon>
        <taxon>Pseudomonadaceae</taxon>
        <taxon>Pseudomonas</taxon>
    </lineage>
</organism>
<name>A0A7W2KWN1_PSEPU</name>
<dbReference type="InterPro" id="IPR050884">
    <property type="entry name" value="CNP_phosphodiesterase-III"/>
</dbReference>
<dbReference type="GO" id="GO:0004115">
    <property type="term" value="F:3',5'-cyclic-AMP phosphodiesterase activity"/>
    <property type="evidence" value="ECO:0007669"/>
    <property type="project" value="UniProtKB-EC"/>
</dbReference>
<evidence type="ECO:0000259" key="5">
    <source>
        <dbReference type="Pfam" id="PF00149"/>
    </source>
</evidence>
<dbReference type="InterPro" id="IPR004843">
    <property type="entry name" value="Calcineurin-like_PHP"/>
</dbReference>
<accession>A0A7W2KWN1</accession>
<comment type="similarity">
    <text evidence="4">Belongs to the cyclic nucleotide phosphodiesterase class-III family.</text>
</comment>
<comment type="caution">
    <text evidence="6">The sequence shown here is derived from an EMBL/GenBank/DDBJ whole genome shotgun (WGS) entry which is preliminary data.</text>
</comment>
<keyword evidence="2 6" id="KW-0378">Hydrolase</keyword>
<evidence type="ECO:0000313" key="7">
    <source>
        <dbReference type="Proteomes" id="UP000553948"/>
    </source>
</evidence>
<dbReference type="AlphaFoldDB" id="A0A7W2KWN1"/>
<dbReference type="Proteomes" id="UP000553948">
    <property type="component" value="Unassembled WGS sequence"/>
</dbReference>
<dbReference type="Gene3D" id="3.60.21.10">
    <property type="match status" value="1"/>
</dbReference>
<dbReference type="RefSeq" id="WP_176512534.1">
    <property type="nucleotide sequence ID" value="NZ_CP060529.1"/>
</dbReference>
<sequence length="272" mass="30390">MRRRPVPHPSPSQAPVYVVQLTDPHLFADPAGTLLGLKTRDSLRHVIAQVRREQPRIDLLLCTGDLSQDGSVASYQAFRALTSEFAAPARWLPGNHDEAKVMAVVAPELVQAVTDIGQWRVVMLNSAVPGATHGQLEQDQLQLLNDALQSAGERHCLVCCHHQPVDIGCAWIAPIGLRNGAELLQRLKGYPQVKALLWGHIHQEWDELRDGVRLLATPSTCIQFAARSEDFRVSEEQPGYRWLRLHPDGRVETGVERARDFEVRLDFDSPGY</sequence>
<dbReference type="CDD" id="cd07402">
    <property type="entry name" value="MPP_GpdQ"/>
    <property type="match status" value="1"/>
</dbReference>
<evidence type="ECO:0000256" key="2">
    <source>
        <dbReference type="ARBA" id="ARBA00022801"/>
    </source>
</evidence>
<feature type="domain" description="Calcineurin-like phosphoesterase" evidence="5">
    <location>
        <begin position="18"/>
        <end position="203"/>
    </location>
</feature>
<evidence type="ECO:0000256" key="1">
    <source>
        <dbReference type="ARBA" id="ARBA00022723"/>
    </source>
</evidence>
<evidence type="ECO:0000313" key="6">
    <source>
        <dbReference type="EMBL" id="MBA6114168.1"/>
    </source>
</evidence>
<keyword evidence="1" id="KW-0479">Metal-binding</keyword>
<dbReference type="InterPro" id="IPR029052">
    <property type="entry name" value="Metallo-depent_PP-like"/>
</dbReference>
<protein>
    <submittedName>
        <fullName evidence="6">3',5'-cyclic-AMP phosphodiesterase</fullName>
        <ecNumber evidence="6">3.1.4.53</ecNumber>
    </submittedName>
</protein>
<evidence type="ECO:0000256" key="4">
    <source>
        <dbReference type="ARBA" id="ARBA00025742"/>
    </source>
</evidence>
<dbReference type="EC" id="3.1.4.53" evidence="6"/>
<keyword evidence="3" id="KW-0408">Iron</keyword>
<dbReference type="InterPro" id="IPR026575">
    <property type="entry name" value="GpdQ/CpdA-like"/>
</dbReference>